<dbReference type="SMART" id="SM00248">
    <property type="entry name" value="ANK"/>
    <property type="match status" value="5"/>
</dbReference>
<dbReference type="Gene3D" id="1.25.40.20">
    <property type="entry name" value="Ankyrin repeat-containing domain"/>
    <property type="match status" value="2"/>
</dbReference>
<keyword evidence="3" id="KW-1185">Reference proteome</keyword>
<dbReference type="InterPro" id="IPR002110">
    <property type="entry name" value="Ankyrin_rpt"/>
</dbReference>
<dbReference type="RefSeq" id="WP_115332400.1">
    <property type="nucleotide sequence ID" value="NZ_CAAAHP010000003.1"/>
</dbReference>
<proteinExistence type="predicted"/>
<accession>A0A378JNN9</accession>
<dbReference type="SUPFAM" id="SSF48403">
    <property type="entry name" value="Ankyrin repeat"/>
    <property type="match status" value="1"/>
</dbReference>
<evidence type="ECO:0000313" key="3">
    <source>
        <dbReference type="Proteomes" id="UP000254794"/>
    </source>
</evidence>
<name>A0A378JNN9_9GAMM</name>
<gene>
    <name evidence="2" type="ORF">NCTC13316_03000</name>
</gene>
<keyword evidence="1" id="KW-0040">ANK repeat</keyword>
<dbReference type="PROSITE" id="PS50088">
    <property type="entry name" value="ANK_REPEAT"/>
    <property type="match status" value="1"/>
</dbReference>
<evidence type="ECO:0000313" key="2">
    <source>
        <dbReference type="EMBL" id="STX52874.1"/>
    </source>
</evidence>
<dbReference type="AlphaFoldDB" id="A0A378JNN9"/>
<dbReference type="InterPro" id="IPR036770">
    <property type="entry name" value="Ankyrin_rpt-contain_sf"/>
</dbReference>
<feature type="repeat" description="ANK" evidence="1">
    <location>
        <begin position="110"/>
        <end position="142"/>
    </location>
</feature>
<evidence type="ECO:0000256" key="1">
    <source>
        <dbReference type="PROSITE-ProRule" id="PRU00023"/>
    </source>
</evidence>
<dbReference type="OrthoDB" id="5654328at2"/>
<dbReference type="Proteomes" id="UP000254794">
    <property type="component" value="Unassembled WGS sequence"/>
</dbReference>
<organism evidence="2 3">
    <name type="scientific">Legionella busanensis</name>
    <dbReference type="NCBI Taxonomy" id="190655"/>
    <lineage>
        <taxon>Bacteria</taxon>
        <taxon>Pseudomonadati</taxon>
        <taxon>Pseudomonadota</taxon>
        <taxon>Gammaproteobacteria</taxon>
        <taxon>Legionellales</taxon>
        <taxon>Legionellaceae</taxon>
        <taxon>Legionella</taxon>
    </lineage>
</organism>
<sequence>MIITTLPGDWASLLDQLNITEVKENDKKQQEQITSWCTQFIKSDFQFVSFAATRHLVEECMLLNKYGSLEDIVDDKSRRTVLHKAASLGYDRFLDATLNNHVDIDITDENKNTALHLAADKFRLPTVKCLIEHKSNPNCINRSGHLPLNLVARSPLDDTSKANEAIFKYLLPITDPELLDFIDTDKRTLILDLVALKNPDYIKMILAKRPDLELAKMLDPQGQNILHLAIIQGANDIVKAFMEDKSLLLQKTSNGSTVLHLAALHNRGIISMLIEELGSLGKKMIDSQDNERNNLLHHLTLKEPPDETMASDIAHRFDVDTELPNIYGEVPKIENRPSLTH</sequence>
<protein>
    <submittedName>
        <fullName evidence="2">Ankyrin repeat protein</fullName>
    </submittedName>
</protein>
<dbReference type="PANTHER" id="PTHR24121:SF23">
    <property type="entry name" value="NO MECHANORECEPTOR POTENTIAL C, ISOFORM H"/>
    <property type="match status" value="1"/>
</dbReference>
<dbReference type="EMBL" id="UGOD01000001">
    <property type="protein sequence ID" value="STX52874.1"/>
    <property type="molecule type" value="Genomic_DNA"/>
</dbReference>
<dbReference type="Pfam" id="PF12796">
    <property type="entry name" value="Ank_2"/>
    <property type="match status" value="2"/>
</dbReference>
<dbReference type="PANTHER" id="PTHR24121">
    <property type="entry name" value="NO MECHANORECEPTOR POTENTIAL C, ISOFORM D-RELATED"/>
    <property type="match status" value="1"/>
</dbReference>
<reference evidence="2 3" key="1">
    <citation type="submission" date="2018-06" db="EMBL/GenBank/DDBJ databases">
        <authorList>
            <consortium name="Pathogen Informatics"/>
            <person name="Doyle S."/>
        </authorList>
    </citation>
    <scope>NUCLEOTIDE SEQUENCE [LARGE SCALE GENOMIC DNA]</scope>
    <source>
        <strain evidence="2 3">NCTC13316</strain>
    </source>
</reference>